<accession>A0A6N8DNV2</accession>
<feature type="transmembrane region" description="Helical" evidence="1">
    <location>
        <begin position="5"/>
        <end position="27"/>
    </location>
</feature>
<keyword evidence="1" id="KW-0472">Membrane</keyword>
<dbReference type="AlphaFoldDB" id="A0A6N8DNV2"/>
<name>A0A6N8DNV2_RHOAC</name>
<evidence type="ECO:0000313" key="3">
    <source>
        <dbReference type="Proteomes" id="UP000439113"/>
    </source>
</evidence>
<evidence type="ECO:0000256" key="1">
    <source>
        <dbReference type="SAM" id="Phobius"/>
    </source>
</evidence>
<keyword evidence="1" id="KW-0812">Transmembrane</keyword>
<comment type="caution">
    <text evidence="2">The sequence shown here is derived from an EMBL/GenBank/DDBJ whole genome shotgun (WGS) entry which is preliminary data.</text>
</comment>
<proteinExistence type="predicted"/>
<feature type="transmembrane region" description="Helical" evidence="1">
    <location>
        <begin position="33"/>
        <end position="53"/>
    </location>
</feature>
<protein>
    <submittedName>
        <fullName evidence="2">Uncharacterized protein</fullName>
    </submittedName>
</protein>
<dbReference type="RefSeq" id="WP_155446856.1">
    <property type="nucleotide sequence ID" value="NZ_JAOQNR010000011.1"/>
</dbReference>
<dbReference type="Proteomes" id="UP000439113">
    <property type="component" value="Unassembled WGS sequence"/>
</dbReference>
<gene>
    <name evidence="2" type="ORF">GJ654_14310</name>
</gene>
<evidence type="ECO:0000313" key="2">
    <source>
        <dbReference type="EMBL" id="MTV32159.1"/>
    </source>
</evidence>
<organism evidence="2 3">
    <name type="scientific">Rhodoblastus acidophilus</name>
    <name type="common">Rhodopseudomonas acidophila</name>
    <dbReference type="NCBI Taxonomy" id="1074"/>
    <lineage>
        <taxon>Bacteria</taxon>
        <taxon>Pseudomonadati</taxon>
        <taxon>Pseudomonadota</taxon>
        <taxon>Alphaproteobacteria</taxon>
        <taxon>Hyphomicrobiales</taxon>
        <taxon>Rhodoblastaceae</taxon>
        <taxon>Rhodoblastus</taxon>
    </lineage>
</organism>
<dbReference type="EMBL" id="WNKS01000014">
    <property type="protein sequence ID" value="MTV32159.1"/>
    <property type="molecule type" value="Genomic_DNA"/>
</dbReference>
<sequence>MSISVLAGVGLCAALGFGVFFLATALIGLAIPAWTILPLGAVLVLVVAAFDFFDWW</sequence>
<keyword evidence="1" id="KW-1133">Transmembrane helix</keyword>
<reference evidence="2 3" key="1">
    <citation type="submission" date="2019-11" db="EMBL/GenBank/DDBJ databases">
        <title>Whole-genome sequence of a Rhodoblastus acidophilus DSM 142.</title>
        <authorList>
            <person name="Kyndt J.A."/>
            <person name="Meyer T.E."/>
        </authorList>
    </citation>
    <scope>NUCLEOTIDE SEQUENCE [LARGE SCALE GENOMIC DNA]</scope>
    <source>
        <strain evidence="2 3">DSM 142</strain>
    </source>
</reference>